<name>A0A6G0X7Q0_9STRA</name>
<dbReference type="Proteomes" id="UP000481153">
    <property type="component" value="Unassembled WGS sequence"/>
</dbReference>
<keyword evidence="3" id="KW-1185">Reference proteome</keyword>
<evidence type="ECO:0000313" key="2">
    <source>
        <dbReference type="EMBL" id="KAF0735923.1"/>
    </source>
</evidence>
<comment type="caution">
    <text evidence="2">The sequence shown here is derived from an EMBL/GenBank/DDBJ whole genome shotgun (WGS) entry which is preliminary data.</text>
</comment>
<organism evidence="2 3">
    <name type="scientific">Aphanomyces euteiches</name>
    <dbReference type="NCBI Taxonomy" id="100861"/>
    <lineage>
        <taxon>Eukaryota</taxon>
        <taxon>Sar</taxon>
        <taxon>Stramenopiles</taxon>
        <taxon>Oomycota</taxon>
        <taxon>Saprolegniomycetes</taxon>
        <taxon>Saprolegniales</taxon>
        <taxon>Verrucalvaceae</taxon>
        <taxon>Aphanomyces</taxon>
    </lineage>
</organism>
<dbReference type="VEuPathDB" id="FungiDB:AeMF1_012690"/>
<gene>
    <name evidence="2" type="ORF">Ae201684_007707</name>
</gene>
<keyword evidence="1" id="KW-0175">Coiled coil</keyword>
<proteinExistence type="predicted"/>
<reference evidence="2 3" key="1">
    <citation type="submission" date="2019-07" db="EMBL/GenBank/DDBJ databases">
        <title>Genomics analysis of Aphanomyces spp. identifies a new class of oomycete effector associated with host adaptation.</title>
        <authorList>
            <person name="Gaulin E."/>
        </authorList>
    </citation>
    <scope>NUCLEOTIDE SEQUENCE [LARGE SCALE GENOMIC DNA]</scope>
    <source>
        <strain evidence="2 3">ATCC 201684</strain>
    </source>
</reference>
<evidence type="ECO:0000313" key="3">
    <source>
        <dbReference type="Proteomes" id="UP000481153"/>
    </source>
</evidence>
<dbReference type="AlphaFoldDB" id="A0A6G0X7Q0"/>
<protein>
    <recommendedName>
        <fullName evidence="4">START domain-containing protein</fullName>
    </recommendedName>
</protein>
<evidence type="ECO:0000256" key="1">
    <source>
        <dbReference type="SAM" id="Coils"/>
    </source>
</evidence>
<sequence>MDEEWNVMEDLRFLFSKDATAQSCTGNREPFLDTTDSEGAVCQLKADVKKKKRIRAKVAPEKTSHAKQKREMMALMHQIAELENQLIEKRRIGPSRHGVSPWERAAREEFYARTKALQENAKLKLGVDEQAVFIDQMAQFLRSKAPTTMSCLNLSGYCWQMYRLPSRLSERIPAMHSIANRQFSRLEGAFINAGLYSRPSDLLRMKKCPRTDGKIIIEYAYHVKLGAPFRMIGAAVWKVLTNKYMTPWTCDGVETVEAVDPFTMYRTYSRASNCNAAAIHANLVFKYFVEAEREVIVWRSVLDDELFPNMRNGHVHEETGWMQISPVGPDACRLTLLVQYTAFSDLIGAASSAHETLKSAITLFEQLSFSEPTFEQGTFPTTPQTREEDMASLSFVKQTILRRGQRLEWMIETNINNVVKSYQGNPQSVA</sequence>
<feature type="coiled-coil region" evidence="1">
    <location>
        <begin position="65"/>
        <end position="92"/>
    </location>
</feature>
<dbReference type="EMBL" id="VJMJ01000092">
    <property type="protein sequence ID" value="KAF0735923.1"/>
    <property type="molecule type" value="Genomic_DNA"/>
</dbReference>
<evidence type="ECO:0008006" key="4">
    <source>
        <dbReference type="Google" id="ProtNLM"/>
    </source>
</evidence>
<accession>A0A6G0X7Q0</accession>